<evidence type="ECO:0000256" key="2">
    <source>
        <dbReference type="ARBA" id="ARBA00011738"/>
    </source>
</evidence>
<evidence type="ECO:0000256" key="1">
    <source>
        <dbReference type="ARBA" id="ARBA00001933"/>
    </source>
</evidence>
<feature type="modified residue" description="N6-(pyridoxal phosphate)lysine" evidence="7">
    <location>
        <position position="222"/>
    </location>
</feature>
<dbReference type="SUPFAM" id="SSF53383">
    <property type="entry name" value="PLP-dependent transferases"/>
    <property type="match status" value="1"/>
</dbReference>
<evidence type="ECO:0000313" key="10">
    <source>
        <dbReference type="Proteomes" id="UP000215459"/>
    </source>
</evidence>
<gene>
    <name evidence="7" type="primary">hisC</name>
    <name evidence="9" type="ORF">CHM34_01540</name>
</gene>
<dbReference type="InterPro" id="IPR004839">
    <property type="entry name" value="Aminotransferase_I/II_large"/>
</dbReference>
<dbReference type="InterPro" id="IPR015424">
    <property type="entry name" value="PyrdxlP-dep_Trfase"/>
</dbReference>
<dbReference type="InterPro" id="IPR050106">
    <property type="entry name" value="HistidinolP_aminotransfase"/>
</dbReference>
<dbReference type="GO" id="GO:0004400">
    <property type="term" value="F:histidinol-phosphate transaminase activity"/>
    <property type="evidence" value="ECO:0007669"/>
    <property type="project" value="UniProtKB-UniRule"/>
</dbReference>
<dbReference type="OrthoDB" id="9813612at2"/>
<dbReference type="InterPro" id="IPR015422">
    <property type="entry name" value="PyrdxlP-dep_Trfase_small"/>
</dbReference>
<dbReference type="NCBIfam" id="TIGR01141">
    <property type="entry name" value="hisC"/>
    <property type="match status" value="1"/>
</dbReference>
<dbReference type="EC" id="2.6.1.9" evidence="7"/>
<keyword evidence="3 7" id="KW-0032">Aminotransferase</keyword>
<dbReference type="EMBL" id="NOWF01000001">
    <property type="protein sequence ID" value="OYD09710.1"/>
    <property type="molecule type" value="Genomic_DNA"/>
</dbReference>
<evidence type="ECO:0000256" key="3">
    <source>
        <dbReference type="ARBA" id="ARBA00022576"/>
    </source>
</evidence>
<proteinExistence type="inferred from homology"/>
<accession>A0A235BBM9</accession>
<keyword evidence="10" id="KW-1185">Reference proteome</keyword>
<dbReference type="Pfam" id="PF00155">
    <property type="entry name" value="Aminotran_1_2"/>
    <property type="match status" value="1"/>
</dbReference>
<dbReference type="InterPro" id="IPR015421">
    <property type="entry name" value="PyrdxlP-dep_Trfase_major"/>
</dbReference>
<comment type="subunit">
    <text evidence="2 7">Homodimer.</text>
</comment>
<organism evidence="9 10">
    <name type="scientific">Paludifilum halophilum</name>
    <dbReference type="NCBI Taxonomy" id="1642702"/>
    <lineage>
        <taxon>Bacteria</taxon>
        <taxon>Bacillati</taxon>
        <taxon>Bacillota</taxon>
        <taxon>Bacilli</taxon>
        <taxon>Bacillales</taxon>
        <taxon>Thermoactinomycetaceae</taxon>
        <taxon>Paludifilum</taxon>
    </lineage>
</organism>
<evidence type="ECO:0000256" key="4">
    <source>
        <dbReference type="ARBA" id="ARBA00022679"/>
    </source>
</evidence>
<evidence type="ECO:0000256" key="7">
    <source>
        <dbReference type="HAMAP-Rule" id="MF_01023"/>
    </source>
</evidence>
<comment type="similarity">
    <text evidence="7">Belongs to the class-II pyridoxal-phosphate-dependent aminotransferase family. Histidinol-phosphate aminotransferase subfamily.</text>
</comment>
<dbReference type="GO" id="GO:0000105">
    <property type="term" value="P:L-histidine biosynthetic process"/>
    <property type="evidence" value="ECO:0007669"/>
    <property type="project" value="UniProtKB-UniRule"/>
</dbReference>
<dbReference type="PANTHER" id="PTHR43643:SF3">
    <property type="entry name" value="HISTIDINOL-PHOSPHATE AMINOTRANSFERASE"/>
    <property type="match status" value="1"/>
</dbReference>
<evidence type="ECO:0000313" key="9">
    <source>
        <dbReference type="EMBL" id="OYD09710.1"/>
    </source>
</evidence>
<protein>
    <recommendedName>
        <fullName evidence="7">Histidinol-phosphate aminotransferase</fullName>
        <ecNumber evidence="7">2.6.1.9</ecNumber>
    </recommendedName>
    <alternativeName>
        <fullName evidence="7">Imidazole acetol-phosphate transaminase</fullName>
    </alternativeName>
</protein>
<feature type="domain" description="Aminotransferase class I/classII large" evidence="8">
    <location>
        <begin position="30"/>
        <end position="354"/>
    </location>
</feature>
<dbReference type="UniPathway" id="UPA00031">
    <property type="reaction ID" value="UER00012"/>
</dbReference>
<dbReference type="Gene3D" id="3.40.640.10">
    <property type="entry name" value="Type I PLP-dependent aspartate aminotransferase-like (Major domain)"/>
    <property type="match status" value="1"/>
</dbReference>
<keyword evidence="6 7" id="KW-0368">Histidine biosynthesis</keyword>
<dbReference type="GO" id="GO:0030170">
    <property type="term" value="F:pyridoxal phosphate binding"/>
    <property type="evidence" value="ECO:0007669"/>
    <property type="project" value="InterPro"/>
</dbReference>
<name>A0A235BBM9_9BACL</name>
<evidence type="ECO:0000259" key="8">
    <source>
        <dbReference type="Pfam" id="PF00155"/>
    </source>
</evidence>
<sequence>MKSKSVLQGVPVYQPGKPLEEVKRELGLEEVIKLASNENPYGCSPSVWESLTEEQAHLFMYPEGGAPQLRQELASHLNVSTDRILFGNGSDEIVQMIARTYLEPGYEAVMADITFPRYKTQTLIEGCTPVEVPMVEGTHDLDAMARAVNDHTRIVWVCNPNNPTGTIISHDALVSFLDRLPDHVLVVVDEAYQEYVTDPSYPDTLSLVEKDPRVVVLRTFSKIYGLAAFRIGYAVASPGIVDEMNRVREPFNANRLAQRAARAALADREFVENCRRENRRGIERIQAQLDEWGLSYFPAHGNFVMMDTEKPADDVFQCLLEKGMIVRSGAALGYPTHIRVTVGTPEQNQRFLQELAGCLHLPKPKEVA</sequence>
<dbReference type="CDD" id="cd00609">
    <property type="entry name" value="AAT_like"/>
    <property type="match status" value="1"/>
</dbReference>
<keyword evidence="5 7" id="KW-0663">Pyridoxal phosphate</keyword>
<dbReference type="RefSeq" id="WP_094262811.1">
    <property type="nucleotide sequence ID" value="NZ_NOWF01000001.1"/>
</dbReference>
<keyword evidence="4 7" id="KW-0808">Transferase</keyword>
<keyword evidence="7" id="KW-0028">Amino-acid biosynthesis</keyword>
<dbReference type="HAMAP" id="MF_01023">
    <property type="entry name" value="HisC_aminotrans_2"/>
    <property type="match status" value="1"/>
</dbReference>
<reference evidence="9 10" key="1">
    <citation type="submission" date="2017-07" db="EMBL/GenBank/DDBJ databases">
        <title>The genome sequence of Paludifilum halophilum highlights mechanisms for microbial adaptation to high salt environemnts.</title>
        <authorList>
            <person name="Belbahri L."/>
        </authorList>
    </citation>
    <scope>NUCLEOTIDE SEQUENCE [LARGE SCALE GENOMIC DNA]</scope>
    <source>
        <strain evidence="9 10">DSM 102817</strain>
    </source>
</reference>
<comment type="catalytic activity">
    <reaction evidence="7">
        <text>L-histidinol phosphate + 2-oxoglutarate = 3-(imidazol-4-yl)-2-oxopropyl phosphate + L-glutamate</text>
        <dbReference type="Rhea" id="RHEA:23744"/>
        <dbReference type="ChEBI" id="CHEBI:16810"/>
        <dbReference type="ChEBI" id="CHEBI:29985"/>
        <dbReference type="ChEBI" id="CHEBI:57766"/>
        <dbReference type="ChEBI" id="CHEBI:57980"/>
        <dbReference type="EC" id="2.6.1.9"/>
    </reaction>
</comment>
<dbReference type="PANTHER" id="PTHR43643">
    <property type="entry name" value="HISTIDINOL-PHOSPHATE AMINOTRANSFERASE 2"/>
    <property type="match status" value="1"/>
</dbReference>
<dbReference type="AlphaFoldDB" id="A0A235BBM9"/>
<dbReference type="Gene3D" id="3.90.1150.10">
    <property type="entry name" value="Aspartate Aminotransferase, domain 1"/>
    <property type="match status" value="1"/>
</dbReference>
<comment type="caution">
    <text evidence="9">The sequence shown here is derived from an EMBL/GenBank/DDBJ whole genome shotgun (WGS) entry which is preliminary data.</text>
</comment>
<dbReference type="InterPro" id="IPR005861">
    <property type="entry name" value="HisP_aminotrans"/>
</dbReference>
<evidence type="ECO:0000256" key="6">
    <source>
        <dbReference type="ARBA" id="ARBA00023102"/>
    </source>
</evidence>
<comment type="cofactor">
    <cofactor evidence="1 7">
        <name>pyridoxal 5'-phosphate</name>
        <dbReference type="ChEBI" id="CHEBI:597326"/>
    </cofactor>
</comment>
<comment type="pathway">
    <text evidence="7">Amino-acid biosynthesis; L-histidine biosynthesis; L-histidine from 5-phospho-alpha-D-ribose 1-diphosphate: step 7/9.</text>
</comment>
<evidence type="ECO:0000256" key="5">
    <source>
        <dbReference type="ARBA" id="ARBA00022898"/>
    </source>
</evidence>
<dbReference type="Proteomes" id="UP000215459">
    <property type="component" value="Unassembled WGS sequence"/>
</dbReference>